<dbReference type="AlphaFoldDB" id="A0A8H5GGC5"/>
<accession>A0A8H5GGC5</accession>
<sequence>MFFDNDFEFETEFGYLATLPNVASTSQLWVPALSHSVSDETFNGFPATGLDEEEPLLFCFNRRAAMINKVEGYHSPAPASPKARMQTTAVHSPQARHTVASPTYATRPLSPLRDLDISVAFFAVFPSSPKSPKRHELLDPTQSLRRFNIV</sequence>
<dbReference type="EMBL" id="JAACJM010000033">
    <property type="protein sequence ID" value="KAF5364422.1"/>
    <property type="molecule type" value="Genomic_DNA"/>
</dbReference>
<comment type="caution">
    <text evidence="1">The sequence shown here is derived from an EMBL/GenBank/DDBJ whole genome shotgun (WGS) entry which is preliminary data.</text>
</comment>
<proteinExistence type="predicted"/>
<name>A0A8H5GGC5_9AGAR</name>
<organism evidence="1 2">
    <name type="scientific">Tetrapyrgos nigripes</name>
    <dbReference type="NCBI Taxonomy" id="182062"/>
    <lineage>
        <taxon>Eukaryota</taxon>
        <taxon>Fungi</taxon>
        <taxon>Dikarya</taxon>
        <taxon>Basidiomycota</taxon>
        <taxon>Agaricomycotina</taxon>
        <taxon>Agaricomycetes</taxon>
        <taxon>Agaricomycetidae</taxon>
        <taxon>Agaricales</taxon>
        <taxon>Marasmiineae</taxon>
        <taxon>Marasmiaceae</taxon>
        <taxon>Tetrapyrgos</taxon>
    </lineage>
</organism>
<dbReference type="Proteomes" id="UP000559256">
    <property type="component" value="Unassembled WGS sequence"/>
</dbReference>
<keyword evidence="2" id="KW-1185">Reference proteome</keyword>
<evidence type="ECO:0000313" key="2">
    <source>
        <dbReference type="Proteomes" id="UP000559256"/>
    </source>
</evidence>
<gene>
    <name evidence="1" type="ORF">D9758_010688</name>
</gene>
<reference evidence="1 2" key="1">
    <citation type="journal article" date="2020" name="ISME J.">
        <title>Uncovering the hidden diversity of litter-decomposition mechanisms in mushroom-forming fungi.</title>
        <authorList>
            <person name="Floudas D."/>
            <person name="Bentzer J."/>
            <person name="Ahren D."/>
            <person name="Johansson T."/>
            <person name="Persson P."/>
            <person name="Tunlid A."/>
        </authorList>
    </citation>
    <scope>NUCLEOTIDE SEQUENCE [LARGE SCALE GENOMIC DNA]</scope>
    <source>
        <strain evidence="1 2">CBS 291.85</strain>
    </source>
</reference>
<evidence type="ECO:0000313" key="1">
    <source>
        <dbReference type="EMBL" id="KAF5364422.1"/>
    </source>
</evidence>
<protein>
    <submittedName>
        <fullName evidence="1">Uncharacterized protein</fullName>
    </submittedName>
</protein>